<accession>A0AAW9D3V0</accession>
<name>A0AAW9D3V0_BURTH</name>
<dbReference type="Proteomes" id="UP001272137">
    <property type="component" value="Unassembled WGS sequence"/>
</dbReference>
<dbReference type="EMBL" id="QXCT01000002">
    <property type="protein sequence ID" value="MDW9255564.1"/>
    <property type="molecule type" value="Genomic_DNA"/>
</dbReference>
<evidence type="ECO:0000313" key="1">
    <source>
        <dbReference type="EMBL" id="MDW9255564.1"/>
    </source>
</evidence>
<comment type="caution">
    <text evidence="1">The sequence shown here is derived from an EMBL/GenBank/DDBJ whole genome shotgun (WGS) entry which is preliminary data.</text>
</comment>
<keyword evidence="1" id="KW-0449">Lipoprotein</keyword>
<dbReference type="AlphaFoldDB" id="A0AAW9D3V0"/>
<evidence type="ECO:0000313" key="2">
    <source>
        <dbReference type="Proteomes" id="UP001272137"/>
    </source>
</evidence>
<organism evidence="1 2">
    <name type="scientific">Burkholderia thailandensis</name>
    <dbReference type="NCBI Taxonomy" id="57975"/>
    <lineage>
        <taxon>Bacteria</taxon>
        <taxon>Pseudomonadati</taxon>
        <taxon>Pseudomonadota</taxon>
        <taxon>Betaproteobacteria</taxon>
        <taxon>Burkholderiales</taxon>
        <taxon>Burkholderiaceae</taxon>
        <taxon>Burkholderia</taxon>
        <taxon>pseudomallei group</taxon>
    </lineage>
</organism>
<reference evidence="1" key="1">
    <citation type="submission" date="2018-08" db="EMBL/GenBank/DDBJ databases">
        <title>Identification of Burkholderia cepacia strains that express a Burkholderia pseudomallei-like capsular polysaccharide.</title>
        <authorList>
            <person name="Burtnick M.N."/>
            <person name="Vongsouvath M."/>
            <person name="Newton P."/>
            <person name="Wuthiekanun V."/>
            <person name="Limmathurotsakul D."/>
            <person name="Brett P.J."/>
            <person name="Chantratita N."/>
            <person name="Dance D.A."/>
        </authorList>
    </citation>
    <scope>NUCLEOTIDE SEQUENCE</scope>
    <source>
        <strain evidence="1">SBXCC001</strain>
    </source>
</reference>
<protein>
    <submittedName>
        <fullName evidence="1">Lipoprotein</fullName>
    </submittedName>
</protein>
<sequence>MPDDVPPVYLKRGECVVFGQRIPGATVEAVRRRQVVQLCAHHEQ</sequence>
<gene>
    <name evidence="1" type="ORF">C7S16_0245</name>
</gene>
<proteinExistence type="predicted"/>